<proteinExistence type="predicted"/>
<feature type="compositionally biased region" description="Basic and acidic residues" evidence="1">
    <location>
        <begin position="34"/>
        <end position="49"/>
    </location>
</feature>
<feature type="compositionally biased region" description="Basic and acidic residues" evidence="1">
    <location>
        <begin position="445"/>
        <end position="459"/>
    </location>
</feature>
<keyword evidence="3" id="KW-1185">Reference proteome</keyword>
<feature type="region of interest" description="Disordered" evidence="1">
    <location>
        <begin position="30"/>
        <end position="49"/>
    </location>
</feature>
<feature type="region of interest" description="Disordered" evidence="1">
    <location>
        <begin position="414"/>
        <end position="465"/>
    </location>
</feature>
<dbReference type="Proteomes" id="UP001454036">
    <property type="component" value="Unassembled WGS sequence"/>
</dbReference>
<name>A0AAV3PSE4_LITER</name>
<reference evidence="2 3" key="1">
    <citation type="submission" date="2024-01" db="EMBL/GenBank/DDBJ databases">
        <title>The complete chloroplast genome sequence of Lithospermum erythrorhizon: insights into the phylogenetic relationship among Boraginaceae species and the maternal lineages of purple gromwells.</title>
        <authorList>
            <person name="Okada T."/>
            <person name="Watanabe K."/>
        </authorList>
    </citation>
    <scope>NUCLEOTIDE SEQUENCE [LARGE SCALE GENOMIC DNA]</scope>
</reference>
<protein>
    <submittedName>
        <fullName evidence="2">Uncharacterized protein</fullName>
    </submittedName>
</protein>
<comment type="caution">
    <text evidence="2">The sequence shown here is derived from an EMBL/GenBank/DDBJ whole genome shotgun (WGS) entry which is preliminary data.</text>
</comment>
<organism evidence="2 3">
    <name type="scientific">Lithospermum erythrorhizon</name>
    <name type="common">Purple gromwell</name>
    <name type="synonym">Lithospermum officinale var. erythrorhizon</name>
    <dbReference type="NCBI Taxonomy" id="34254"/>
    <lineage>
        <taxon>Eukaryota</taxon>
        <taxon>Viridiplantae</taxon>
        <taxon>Streptophyta</taxon>
        <taxon>Embryophyta</taxon>
        <taxon>Tracheophyta</taxon>
        <taxon>Spermatophyta</taxon>
        <taxon>Magnoliopsida</taxon>
        <taxon>eudicotyledons</taxon>
        <taxon>Gunneridae</taxon>
        <taxon>Pentapetalae</taxon>
        <taxon>asterids</taxon>
        <taxon>lamiids</taxon>
        <taxon>Boraginales</taxon>
        <taxon>Boraginaceae</taxon>
        <taxon>Boraginoideae</taxon>
        <taxon>Lithospermeae</taxon>
        <taxon>Lithospermum</taxon>
    </lineage>
</organism>
<dbReference type="AlphaFoldDB" id="A0AAV3PSE4"/>
<evidence type="ECO:0000313" key="3">
    <source>
        <dbReference type="Proteomes" id="UP001454036"/>
    </source>
</evidence>
<evidence type="ECO:0000313" key="2">
    <source>
        <dbReference type="EMBL" id="GAA0153245.1"/>
    </source>
</evidence>
<gene>
    <name evidence="2" type="ORF">LIER_43216</name>
</gene>
<evidence type="ECO:0000256" key="1">
    <source>
        <dbReference type="SAM" id="MobiDB-lite"/>
    </source>
</evidence>
<accession>A0AAV3PSE4</accession>
<sequence length="640" mass="73122">MADDDDAKNNHPSLPANYVSLAHLQQQWLKRKQKQEQEAAARQKDLEIQKPQEFVADEQKIQFKQHQKQGNYVEKLNIGSKNSRNLEKLNVGSVQESDKNQFQHQKQGDYGKNIRNLEKMNLGSKNNSNIEKSNVGSVQNCDKERRQFQADQKQGNYGKNKKNIEKLNLGSVKYKRNVEKLSLGRIQDSDQHNRECKHDQELEGYVKDNRNGHKKSLLYGRNNEKGVYKDKGEGKIGEVGEREFDSVLHWREESGDFGRCDGEFRRNFGGGGACFEVDMYSLVEVKEDEFVEVKKRDDGFRGGLTGNGSDLRAHYGVSENLGKRKTTVETETCLERGKEVGDEPMKVGHRKKGSFRASRWNQGSLVENCGGSCNVTKGEGVEETGNVLELKENESVSDMGVAIDVKNVEQRRRKGYRNTWSKKDVSKGKSRNGRGMTEENIGQLDFEKENGEEKGKEGNGDNIGDGESVVEEVVQLKEPNRKSVSMERRNVKGRVMERARGGYEKWTVKEVRKGASIIKNTIGEKSTINESIEKIAVVESEVIAKADLYSNGSQRNYCGNMVNIECRENTMEKIENRVRDKNRGIWRKNVQYNWNRRFQDARFGYNWNQRFQDARFADKQRNSGLVWVKKEDIAGATIST</sequence>
<dbReference type="EMBL" id="BAABME010033548">
    <property type="protein sequence ID" value="GAA0153245.1"/>
    <property type="molecule type" value="Genomic_DNA"/>
</dbReference>
<feature type="compositionally biased region" description="Basic and acidic residues" evidence="1">
    <location>
        <begin position="96"/>
        <end position="109"/>
    </location>
</feature>
<feature type="region of interest" description="Disordered" evidence="1">
    <location>
        <begin position="92"/>
        <end position="112"/>
    </location>
</feature>